<keyword evidence="2" id="KW-1133">Transmembrane helix</keyword>
<reference evidence="3 4" key="1">
    <citation type="submission" date="2019-03" db="EMBL/GenBank/DDBJ databases">
        <authorList>
            <person name="Kim M.K.M."/>
        </authorList>
    </citation>
    <scope>NUCLEOTIDE SEQUENCE [LARGE SCALE GENOMIC DNA]</scope>
    <source>
        <strain evidence="3 4">18JY15-6</strain>
    </source>
</reference>
<feature type="transmembrane region" description="Helical" evidence="2">
    <location>
        <begin position="339"/>
        <end position="357"/>
    </location>
</feature>
<dbReference type="InterPro" id="IPR052524">
    <property type="entry name" value="MFS_Cyanate_Porter"/>
</dbReference>
<dbReference type="SUPFAM" id="SSF103473">
    <property type="entry name" value="MFS general substrate transporter"/>
    <property type="match status" value="1"/>
</dbReference>
<keyword evidence="4" id="KW-1185">Reference proteome</keyword>
<feature type="transmembrane region" description="Helical" evidence="2">
    <location>
        <begin position="167"/>
        <end position="186"/>
    </location>
</feature>
<feature type="transmembrane region" description="Helical" evidence="2">
    <location>
        <begin position="78"/>
        <end position="96"/>
    </location>
</feature>
<evidence type="ECO:0000256" key="1">
    <source>
        <dbReference type="SAM" id="MobiDB-lite"/>
    </source>
</evidence>
<feature type="region of interest" description="Disordered" evidence="1">
    <location>
        <begin position="390"/>
        <end position="413"/>
    </location>
</feature>
<evidence type="ECO:0000313" key="3">
    <source>
        <dbReference type="EMBL" id="TCJ30489.1"/>
    </source>
</evidence>
<keyword evidence="2" id="KW-0472">Membrane</keyword>
<dbReference type="PANTHER" id="PTHR23523">
    <property type="match status" value="1"/>
</dbReference>
<dbReference type="OrthoDB" id="5317164at2"/>
<proteinExistence type="predicted"/>
<evidence type="ECO:0000313" key="4">
    <source>
        <dbReference type="Proteomes" id="UP000295453"/>
    </source>
</evidence>
<comment type="caution">
    <text evidence="3">The sequence shown here is derived from an EMBL/GenBank/DDBJ whole genome shotgun (WGS) entry which is preliminary data.</text>
</comment>
<feature type="transmembrane region" description="Helical" evidence="2">
    <location>
        <begin position="301"/>
        <end position="319"/>
    </location>
</feature>
<name>A0A4R1CH49_9ACTN</name>
<sequence length="413" mass="41334">MTTAARPGAWAFGLALVVAALNLRPAITSLSPLMPELRATYGLTELTTVLVIALPVLVLGLGSVLAPVVAARLGARRTVTVGLLAVAAGIGVRSVVRGAVFPGTVLAALGITLVAVMLPAVVRDRGAASAGAWTAVYGVAMAVGASAAPTVTGLLDDRGVPVLVSTGGWAAVALVSAVAWHLLAGGRSPVPAAGSVPRPAHTRVTPAGAPWLLAALFGVQALLFFAIVTWLPRFARDSGLSVGQAGGLLGLFSVVGCVGSLLVPLFVARLRAPFVLLMALSAGSLAGFGALAAGWPPVVGTVLLGLGQAGVFPLVITLFVSRAADSAVAATLSARSQSVGFTGAAIGLVALAVLHQAQPSWPAFWLLLTALVVVQVLIGSRAAVRDLVRPSGSPPSAASLRTPQVALTQGELR</sequence>
<dbReference type="RefSeq" id="WP_131581614.1">
    <property type="nucleotide sequence ID" value="NZ_SJZJ01000003.1"/>
</dbReference>
<dbReference type="InterPro" id="IPR011701">
    <property type="entry name" value="MFS"/>
</dbReference>
<protein>
    <submittedName>
        <fullName evidence="3">MFS transporter</fullName>
    </submittedName>
</protein>
<gene>
    <name evidence="3" type="ORF">EPD65_02635</name>
</gene>
<feature type="transmembrane region" description="Helical" evidence="2">
    <location>
        <begin position="102"/>
        <end position="122"/>
    </location>
</feature>
<dbReference type="PANTHER" id="PTHR23523:SF2">
    <property type="entry name" value="2-NITROIMIDAZOLE TRANSPORTER"/>
    <property type="match status" value="1"/>
</dbReference>
<dbReference type="GO" id="GO:0022857">
    <property type="term" value="F:transmembrane transporter activity"/>
    <property type="evidence" value="ECO:0007669"/>
    <property type="project" value="InterPro"/>
</dbReference>
<accession>A0A4R1CH49</accession>
<feature type="transmembrane region" description="Helical" evidence="2">
    <location>
        <begin position="274"/>
        <end position="295"/>
    </location>
</feature>
<feature type="transmembrane region" description="Helical" evidence="2">
    <location>
        <begin position="207"/>
        <end position="228"/>
    </location>
</feature>
<feature type="transmembrane region" description="Helical" evidence="2">
    <location>
        <begin position="248"/>
        <end position="267"/>
    </location>
</feature>
<dbReference type="EMBL" id="SJZJ01000003">
    <property type="protein sequence ID" value="TCJ30489.1"/>
    <property type="molecule type" value="Genomic_DNA"/>
</dbReference>
<dbReference type="AlphaFoldDB" id="A0A4R1CH49"/>
<dbReference type="Gene3D" id="1.20.1250.20">
    <property type="entry name" value="MFS general substrate transporter like domains"/>
    <property type="match status" value="2"/>
</dbReference>
<dbReference type="InterPro" id="IPR036259">
    <property type="entry name" value="MFS_trans_sf"/>
</dbReference>
<keyword evidence="2" id="KW-0812">Transmembrane</keyword>
<organism evidence="3 4">
    <name type="scientific">Nocardioides jejuensis</name>
    <dbReference type="NCBI Taxonomy" id="2502782"/>
    <lineage>
        <taxon>Bacteria</taxon>
        <taxon>Bacillati</taxon>
        <taxon>Actinomycetota</taxon>
        <taxon>Actinomycetes</taxon>
        <taxon>Propionibacteriales</taxon>
        <taxon>Nocardioidaceae</taxon>
        <taxon>Nocardioides</taxon>
    </lineage>
</organism>
<feature type="transmembrane region" description="Helical" evidence="2">
    <location>
        <begin position="363"/>
        <end position="384"/>
    </location>
</feature>
<evidence type="ECO:0000256" key="2">
    <source>
        <dbReference type="SAM" id="Phobius"/>
    </source>
</evidence>
<dbReference type="Pfam" id="PF07690">
    <property type="entry name" value="MFS_1"/>
    <property type="match status" value="1"/>
</dbReference>
<feature type="compositionally biased region" description="Polar residues" evidence="1">
    <location>
        <begin position="394"/>
        <end position="407"/>
    </location>
</feature>
<feature type="transmembrane region" description="Helical" evidence="2">
    <location>
        <begin position="134"/>
        <end position="155"/>
    </location>
</feature>
<feature type="transmembrane region" description="Helical" evidence="2">
    <location>
        <begin position="49"/>
        <end position="71"/>
    </location>
</feature>
<dbReference type="Proteomes" id="UP000295453">
    <property type="component" value="Unassembled WGS sequence"/>
</dbReference>